<comment type="similarity">
    <text evidence="1">Belongs to the short-chain dehydrogenases/reductases (SDR) family.</text>
</comment>
<evidence type="ECO:0000313" key="3">
    <source>
        <dbReference type="Proteomes" id="UP001201701"/>
    </source>
</evidence>
<comment type="caution">
    <text evidence="2">The sequence shown here is derived from an EMBL/GenBank/DDBJ whole genome shotgun (WGS) entry which is preliminary data.</text>
</comment>
<dbReference type="EMBL" id="JAKREW010000007">
    <property type="protein sequence ID" value="MCG7505407.1"/>
    <property type="molecule type" value="Genomic_DNA"/>
</dbReference>
<gene>
    <name evidence="2" type="ORF">L4923_10315</name>
</gene>
<dbReference type="PANTHER" id="PTHR42879">
    <property type="entry name" value="3-OXOACYL-(ACYL-CARRIER-PROTEIN) REDUCTASE"/>
    <property type="match status" value="1"/>
</dbReference>
<dbReference type="InterPro" id="IPR036291">
    <property type="entry name" value="NAD(P)-bd_dom_sf"/>
</dbReference>
<dbReference type="Proteomes" id="UP001201701">
    <property type="component" value="Unassembled WGS sequence"/>
</dbReference>
<keyword evidence="3" id="KW-1185">Reference proteome</keyword>
<dbReference type="RefSeq" id="WP_239364435.1">
    <property type="nucleotide sequence ID" value="NZ_JAKREW010000007.1"/>
</dbReference>
<dbReference type="PRINTS" id="PR00081">
    <property type="entry name" value="GDHRDH"/>
</dbReference>
<dbReference type="InterPro" id="IPR002347">
    <property type="entry name" value="SDR_fam"/>
</dbReference>
<dbReference type="SUPFAM" id="SSF51735">
    <property type="entry name" value="NAD(P)-binding Rossmann-fold domains"/>
    <property type="match status" value="1"/>
</dbReference>
<protein>
    <submittedName>
        <fullName evidence="2">SDR family oxidoreductase</fullName>
    </submittedName>
</protein>
<reference evidence="2 3" key="1">
    <citation type="submission" date="2022-02" db="EMBL/GenBank/DDBJ databases">
        <title>Draft genome sequence of Mezorhizobium retamae strain IRAMC:0171 isolated from Retama raetam nodules.</title>
        <authorList>
            <person name="Bengaied R."/>
            <person name="Sbissi I."/>
            <person name="Huber K."/>
            <person name="Ghodbane F."/>
            <person name="Nouioui I."/>
            <person name="Tarhouni M."/>
            <person name="Gtari M."/>
        </authorList>
    </citation>
    <scope>NUCLEOTIDE SEQUENCE [LARGE SCALE GENOMIC DNA]</scope>
    <source>
        <strain evidence="2 3">IRAMC:0171</strain>
    </source>
</reference>
<dbReference type="Pfam" id="PF13561">
    <property type="entry name" value="adh_short_C2"/>
    <property type="match status" value="1"/>
</dbReference>
<dbReference type="Gene3D" id="3.40.50.720">
    <property type="entry name" value="NAD(P)-binding Rossmann-like Domain"/>
    <property type="match status" value="1"/>
</dbReference>
<dbReference type="PANTHER" id="PTHR42879:SF6">
    <property type="entry name" value="NADPH-DEPENDENT REDUCTASE BACG"/>
    <property type="match status" value="1"/>
</dbReference>
<organism evidence="2 3">
    <name type="scientific">Mesorhizobium retamae</name>
    <dbReference type="NCBI Taxonomy" id="2912854"/>
    <lineage>
        <taxon>Bacteria</taxon>
        <taxon>Pseudomonadati</taxon>
        <taxon>Pseudomonadota</taxon>
        <taxon>Alphaproteobacteria</taxon>
        <taxon>Hyphomicrobiales</taxon>
        <taxon>Phyllobacteriaceae</taxon>
        <taxon>Mesorhizobium</taxon>
    </lineage>
</organism>
<name>A0ABS9QDC2_9HYPH</name>
<accession>A0ABS9QDC2</accession>
<proteinExistence type="inferred from homology"/>
<evidence type="ECO:0000313" key="2">
    <source>
        <dbReference type="EMBL" id="MCG7505407.1"/>
    </source>
</evidence>
<dbReference type="InterPro" id="IPR050259">
    <property type="entry name" value="SDR"/>
</dbReference>
<evidence type="ECO:0000256" key="1">
    <source>
        <dbReference type="ARBA" id="ARBA00006484"/>
    </source>
</evidence>
<sequence length="235" mass="25477">MEKVDKPVAIVTASSSGIGATIAKTLHDRGYSLALFASSERVESVAKPFDALAVRGSLDRREDLERLTDATLERYGRIDALVNNSARPTSGDVLSISDSDWLFEFQMQFMNAVRMTQLVLPQLRTRKGSIVNISAYTAREPDQRYVVGGVMRAALLNFMKLAAEKEAPSGVRINNLLVGFVDNYPEIESIVSAIPMGRYARIAEIANTVAFLLSADAGYITGTSIAIDGGLSRAV</sequence>